<dbReference type="InterPro" id="IPR020568">
    <property type="entry name" value="Ribosomal_Su5_D2-typ_SF"/>
</dbReference>
<accession>A0ABS7FWY0</accession>
<name>A0ABS7FWY0_9ACTN</name>
<dbReference type="RefSeq" id="WP_220168018.1">
    <property type="nucleotide sequence ID" value="NZ_JAIBOA010000013.1"/>
</dbReference>
<dbReference type="SUPFAM" id="SSF54211">
    <property type="entry name" value="Ribosomal protein S5 domain 2-like"/>
    <property type="match status" value="1"/>
</dbReference>
<evidence type="ECO:0000313" key="1">
    <source>
        <dbReference type="EMBL" id="MBW8484781.1"/>
    </source>
</evidence>
<organism evidence="1 2">
    <name type="scientific">Actinomadura parmotrematis</name>
    <dbReference type="NCBI Taxonomy" id="2864039"/>
    <lineage>
        <taxon>Bacteria</taxon>
        <taxon>Bacillati</taxon>
        <taxon>Actinomycetota</taxon>
        <taxon>Actinomycetes</taxon>
        <taxon>Streptosporangiales</taxon>
        <taxon>Thermomonosporaceae</taxon>
        <taxon>Actinomadura</taxon>
    </lineage>
</organism>
<dbReference type="InterPro" id="IPR036554">
    <property type="entry name" value="GHMP_kinase_C_sf"/>
</dbReference>
<dbReference type="Gene3D" id="3.30.70.890">
    <property type="entry name" value="GHMP kinase, C-terminal domain"/>
    <property type="match status" value="1"/>
</dbReference>
<gene>
    <name evidence="1" type="ORF">K1Y72_20530</name>
</gene>
<keyword evidence="2" id="KW-1185">Reference proteome</keyword>
<reference evidence="1 2" key="1">
    <citation type="submission" date="2021-07" db="EMBL/GenBank/DDBJ databases">
        <title>Actinomadura sp. PM05-2 isolated from lichen.</title>
        <authorList>
            <person name="Somphong A."/>
            <person name="Phongsopitanun W."/>
            <person name="Tanasupawat S."/>
            <person name="Peongsungnone V."/>
        </authorList>
    </citation>
    <scope>NUCLEOTIDE SEQUENCE [LARGE SCALE GENOMIC DNA]</scope>
    <source>
        <strain evidence="1 2">PM05-2</strain>
    </source>
</reference>
<proteinExistence type="predicted"/>
<sequence>MIGVEGAGLAGAPSEVPELRLTAHMYERVHGAAPAAVRRVHGGLTLLGGPGAALALALPWGVVVAAGASPDGGAALYSMNRHTDAFAAGHGGLPAALAAGTVPPWAAPAVAALLAHADPAPGARLVVNRELPAEMALLTGAETACAVSLVLGDLHGPPSRPPGARHEPSRDPAYAAALHARDRHAVLVEDGAGGEGGEGGEVRHLPCDLAAAGLRLLIMDVAGGGDPAPPDGAAPELVRRGAAALRTGNLDELGPLLTEAHTDLGTPLDTALAAARAAGALGGRALGRCGVALVPMAAVPAVRAEVTARLAGRIRRPPRFLTAVPAGV</sequence>
<evidence type="ECO:0008006" key="3">
    <source>
        <dbReference type="Google" id="ProtNLM"/>
    </source>
</evidence>
<dbReference type="EMBL" id="JAIBOA010000013">
    <property type="protein sequence ID" value="MBW8484781.1"/>
    <property type="molecule type" value="Genomic_DNA"/>
</dbReference>
<comment type="caution">
    <text evidence="1">The sequence shown here is derived from an EMBL/GenBank/DDBJ whole genome shotgun (WGS) entry which is preliminary data.</text>
</comment>
<evidence type="ECO:0000313" key="2">
    <source>
        <dbReference type="Proteomes" id="UP000774570"/>
    </source>
</evidence>
<dbReference type="SUPFAM" id="SSF55060">
    <property type="entry name" value="GHMP Kinase, C-terminal domain"/>
    <property type="match status" value="1"/>
</dbReference>
<dbReference type="Proteomes" id="UP000774570">
    <property type="component" value="Unassembled WGS sequence"/>
</dbReference>
<protein>
    <recommendedName>
        <fullName evidence="3">Galactokinase</fullName>
    </recommendedName>
</protein>